<gene>
    <name evidence="2" type="ORF">GTP44_13385</name>
</gene>
<feature type="transmembrane region" description="Helical" evidence="1">
    <location>
        <begin position="230"/>
        <end position="247"/>
    </location>
</feature>
<dbReference type="EMBL" id="WWCP01000014">
    <property type="protein sequence ID" value="MYM82946.1"/>
    <property type="molecule type" value="Genomic_DNA"/>
</dbReference>
<name>A0A6L8MM89_9BURK</name>
<sequence length="323" mass="36564">MMYKLNNREQASYLSTLFLALFFVLFPWEEVFNVSFFDIPFYLVRIDGLLRGDEAYLSYTFAQWVSSEPLWGKMLLLIGSTFDQPMTGLLIVSFCCIAVFSTLTFSRFNIALGTFFLLNPLVVDLIMSQVRSALSVSILLIAFNTKRRVLVIALVGTAVLIHTIGFVLVTTYVFCHFAVRLEKKFGYRLAALATLAYATLIAMALSIGRAAILEGSGDRRIEYGTDTNSVAYLIFWFALGIALMLTKRDQEAQKTWSDHYAIVVLTLPFLMMALGANGIRFVALGFPLILHALGNRTERIRNILLGALFSYQLVQYYYWFSYS</sequence>
<keyword evidence="1" id="KW-0812">Transmembrane</keyword>
<comment type="caution">
    <text evidence="2">The sequence shown here is derived from an EMBL/GenBank/DDBJ whole genome shotgun (WGS) entry which is preliminary data.</text>
</comment>
<organism evidence="2 3">
    <name type="scientific">Duganella lactea</name>
    <dbReference type="NCBI Taxonomy" id="2692173"/>
    <lineage>
        <taxon>Bacteria</taxon>
        <taxon>Pseudomonadati</taxon>
        <taxon>Pseudomonadota</taxon>
        <taxon>Betaproteobacteria</taxon>
        <taxon>Burkholderiales</taxon>
        <taxon>Oxalobacteraceae</taxon>
        <taxon>Telluria group</taxon>
        <taxon>Duganella</taxon>
    </lineage>
</organism>
<accession>A0A6L8MM89</accession>
<protein>
    <recommendedName>
        <fullName evidence="4">EpsG family protein</fullName>
    </recommendedName>
</protein>
<feature type="transmembrane region" description="Helical" evidence="1">
    <location>
        <begin position="259"/>
        <end position="283"/>
    </location>
</feature>
<evidence type="ECO:0008006" key="4">
    <source>
        <dbReference type="Google" id="ProtNLM"/>
    </source>
</evidence>
<feature type="transmembrane region" description="Helical" evidence="1">
    <location>
        <begin position="303"/>
        <end position="320"/>
    </location>
</feature>
<dbReference type="RefSeq" id="WP_161019830.1">
    <property type="nucleotide sequence ID" value="NZ_WWCP01000014.1"/>
</dbReference>
<feature type="transmembrane region" description="Helical" evidence="1">
    <location>
        <begin position="86"/>
        <end position="105"/>
    </location>
</feature>
<dbReference type="AlphaFoldDB" id="A0A6L8MM89"/>
<evidence type="ECO:0000313" key="2">
    <source>
        <dbReference type="EMBL" id="MYM82946.1"/>
    </source>
</evidence>
<feature type="transmembrane region" description="Helical" evidence="1">
    <location>
        <begin position="117"/>
        <end position="143"/>
    </location>
</feature>
<evidence type="ECO:0000256" key="1">
    <source>
        <dbReference type="SAM" id="Phobius"/>
    </source>
</evidence>
<keyword evidence="1" id="KW-1133">Transmembrane helix</keyword>
<evidence type="ECO:0000313" key="3">
    <source>
        <dbReference type="Proteomes" id="UP000474565"/>
    </source>
</evidence>
<reference evidence="2 3" key="1">
    <citation type="submission" date="2019-12" db="EMBL/GenBank/DDBJ databases">
        <title>Novel species isolated from a subtropical stream in China.</title>
        <authorList>
            <person name="Lu H."/>
        </authorList>
    </citation>
    <scope>NUCLEOTIDE SEQUENCE [LARGE SCALE GENOMIC DNA]</scope>
    <source>
        <strain evidence="2 3">FT50W</strain>
    </source>
</reference>
<dbReference type="Proteomes" id="UP000474565">
    <property type="component" value="Unassembled WGS sequence"/>
</dbReference>
<feature type="transmembrane region" description="Helical" evidence="1">
    <location>
        <begin position="12"/>
        <end position="28"/>
    </location>
</feature>
<feature type="transmembrane region" description="Helical" evidence="1">
    <location>
        <begin position="149"/>
        <end position="175"/>
    </location>
</feature>
<proteinExistence type="predicted"/>
<keyword evidence="1" id="KW-0472">Membrane</keyword>
<feature type="transmembrane region" description="Helical" evidence="1">
    <location>
        <begin position="187"/>
        <end position="210"/>
    </location>
</feature>